<proteinExistence type="predicted"/>
<keyword evidence="2" id="KW-1185">Reference proteome</keyword>
<accession>A0ACC1K2E7</accession>
<name>A0ACC1K2E7_9FUNG</name>
<evidence type="ECO:0000313" key="2">
    <source>
        <dbReference type="Proteomes" id="UP001140066"/>
    </source>
</evidence>
<evidence type="ECO:0000313" key="1">
    <source>
        <dbReference type="EMBL" id="KAJ2772190.1"/>
    </source>
</evidence>
<dbReference type="EMBL" id="JANBUK010002490">
    <property type="protein sequence ID" value="KAJ2772190.1"/>
    <property type="molecule type" value="Genomic_DNA"/>
</dbReference>
<dbReference type="Proteomes" id="UP001140066">
    <property type="component" value="Unassembled WGS sequence"/>
</dbReference>
<comment type="caution">
    <text evidence="1">The sequence shown here is derived from an EMBL/GenBank/DDBJ whole genome shotgun (WGS) entry which is preliminary data.</text>
</comment>
<organism evidence="1 2">
    <name type="scientific">Coemansia linderi</name>
    <dbReference type="NCBI Taxonomy" id="2663919"/>
    <lineage>
        <taxon>Eukaryota</taxon>
        <taxon>Fungi</taxon>
        <taxon>Fungi incertae sedis</taxon>
        <taxon>Zoopagomycota</taxon>
        <taxon>Kickxellomycotina</taxon>
        <taxon>Kickxellomycetes</taxon>
        <taxon>Kickxellales</taxon>
        <taxon>Kickxellaceae</taxon>
        <taxon>Coemansia</taxon>
    </lineage>
</organism>
<protein>
    <submittedName>
        <fullName evidence="1">Uncharacterized protein</fullName>
    </submittedName>
</protein>
<sequence>MAVAPVKPTVNKTEPALSRGAMALPSLTPAPISVASKPTMAAAASAADSLPGLPAVAEDQGAAALDDSQDEAVGTGRTTPAHLDADRRLAQYFSLASEAECRRRKEHEDEFNASMEEFWATLNRNLAAYYSRRTTIATA</sequence>
<reference evidence="1" key="1">
    <citation type="submission" date="2022-07" db="EMBL/GenBank/DDBJ databases">
        <title>Phylogenomic reconstructions and comparative analyses of Kickxellomycotina fungi.</title>
        <authorList>
            <person name="Reynolds N.K."/>
            <person name="Stajich J.E."/>
            <person name="Barry K."/>
            <person name="Grigoriev I.V."/>
            <person name="Crous P."/>
            <person name="Smith M.E."/>
        </authorList>
    </citation>
    <scope>NUCLEOTIDE SEQUENCE</scope>
    <source>
        <strain evidence="1">BCRC 34191</strain>
    </source>
</reference>
<gene>
    <name evidence="1" type="ORF">GGI18_004908</name>
</gene>